<dbReference type="PRINTS" id="PR00344">
    <property type="entry name" value="BCTRLSENSOR"/>
</dbReference>
<dbReference type="InterPro" id="IPR036890">
    <property type="entry name" value="HATPase_C_sf"/>
</dbReference>
<dbReference type="SUPFAM" id="SSF158472">
    <property type="entry name" value="HAMP domain-like"/>
    <property type="match status" value="1"/>
</dbReference>
<keyword evidence="10" id="KW-0067">ATP-binding</keyword>
<keyword evidence="4" id="KW-1003">Cell membrane</keyword>
<dbReference type="InterPro" id="IPR050398">
    <property type="entry name" value="HssS/ArlS-like"/>
</dbReference>
<evidence type="ECO:0000256" key="9">
    <source>
        <dbReference type="ARBA" id="ARBA00022777"/>
    </source>
</evidence>
<evidence type="ECO:0000313" key="18">
    <source>
        <dbReference type="Proteomes" id="UP001343257"/>
    </source>
</evidence>
<evidence type="ECO:0000259" key="16">
    <source>
        <dbReference type="PROSITE" id="PS50885"/>
    </source>
</evidence>
<keyword evidence="9 17" id="KW-0418">Kinase</keyword>
<reference evidence="17 18" key="1">
    <citation type="submission" date="2023-03" db="EMBL/GenBank/DDBJ databases">
        <title>Bacillus Genome Sequencing.</title>
        <authorList>
            <person name="Dunlap C."/>
        </authorList>
    </citation>
    <scope>NUCLEOTIDE SEQUENCE [LARGE SCALE GENOMIC DNA]</scope>
    <source>
        <strain evidence="17 18">NRS-52</strain>
    </source>
</reference>
<evidence type="ECO:0000256" key="4">
    <source>
        <dbReference type="ARBA" id="ARBA00022475"/>
    </source>
</evidence>
<dbReference type="Pfam" id="PF00512">
    <property type="entry name" value="HisKA"/>
    <property type="match status" value="1"/>
</dbReference>
<sequence>MSIRIKLLLSYAAMLIIPLVIMCFTAVLLVVAFRGDLQTIREQYGAGAHRMFEDQPIEGFLKELKRSANNNPAVLSESGYLSGIDEELSANKSGLIVRQGQSLIYTSPSWENSDILEHLPAFEGLHQVERNAPERIGKQLVTFAHFDFRFPDQTPGTVIVVTTVNPLVNFTQKFFPILFLIGMLVLILTNTLLTYFVSRSIIKPLQKLKAAMKRMEAGDLDFQVKPTSKDEIGELSIAFEQMRHKLQHSIRTQIQYEENRKELISNISHDLRTPLTAIRGYVDGLGDGIADTPEKQQKYIHIISSKAEEMDHLIDELFLYSKLDLNRLPFQFEIVDVHAFLMDLSGELEFDLGKQGVQYASSIAVEPETYVLIDQDKMKRVFANIIDNGLKYMDKAEKKMELRAFMTNHDMVIQISDTGRGIEAGALPHIFERFYRADLSRNSRTGGSGLGLAIARQILDGHGGTIRADSILGEGTSITITLPRRKHKVGEAQ</sequence>
<keyword evidence="5" id="KW-0597">Phosphoprotein</keyword>
<dbReference type="PROSITE" id="PS50109">
    <property type="entry name" value="HIS_KIN"/>
    <property type="match status" value="1"/>
</dbReference>
<dbReference type="GO" id="GO:0016301">
    <property type="term" value="F:kinase activity"/>
    <property type="evidence" value="ECO:0007669"/>
    <property type="project" value="UniProtKB-KW"/>
</dbReference>
<feature type="transmembrane region" description="Helical" evidence="14">
    <location>
        <begin position="7"/>
        <end position="33"/>
    </location>
</feature>
<evidence type="ECO:0000313" key="17">
    <source>
        <dbReference type="EMBL" id="MED5016594.1"/>
    </source>
</evidence>
<evidence type="ECO:0000256" key="8">
    <source>
        <dbReference type="ARBA" id="ARBA00022741"/>
    </source>
</evidence>
<evidence type="ECO:0000256" key="12">
    <source>
        <dbReference type="ARBA" id="ARBA00023012"/>
    </source>
</evidence>
<evidence type="ECO:0000256" key="11">
    <source>
        <dbReference type="ARBA" id="ARBA00022989"/>
    </source>
</evidence>
<organism evidence="17 18">
    <name type="scientific">Paenibacillus chibensis</name>
    <dbReference type="NCBI Taxonomy" id="59846"/>
    <lineage>
        <taxon>Bacteria</taxon>
        <taxon>Bacillati</taxon>
        <taxon>Bacillota</taxon>
        <taxon>Bacilli</taxon>
        <taxon>Bacillales</taxon>
        <taxon>Paenibacillaceae</taxon>
        <taxon>Paenibacillus</taxon>
    </lineage>
</organism>
<feature type="domain" description="Histidine kinase" evidence="15">
    <location>
        <begin position="266"/>
        <end position="486"/>
    </location>
</feature>
<evidence type="ECO:0000256" key="10">
    <source>
        <dbReference type="ARBA" id="ARBA00022840"/>
    </source>
</evidence>
<evidence type="ECO:0000259" key="15">
    <source>
        <dbReference type="PROSITE" id="PS50109"/>
    </source>
</evidence>
<evidence type="ECO:0000256" key="3">
    <source>
        <dbReference type="ARBA" id="ARBA00012438"/>
    </source>
</evidence>
<dbReference type="SMART" id="SM00387">
    <property type="entry name" value="HATPase_c"/>
    <property type="match status" value="1"/>
</dbReference>
<gene>
    <name evidence="17" type="ORF">P9847_04660</name>
</gene>
<dbReference type="CDD" id="cd06225">
    <property type="entry name" value="HAMP"/>
    <property type="match status" value="1"/>
</dbReference>
<evidence type="ECO:0000256" key="6">
    <source>
        <dbReference type="ARBA" id="ARBA00022679"/>
    </source>
</evidence>
<dbReference type="Gene3D" id="6.10.340.10">
    <property type="match status" value="1"/>
</dbReference>
<dbReference type="InterPro" id="IPR036097">
    <property type="entry name" value="HisK_dim/P_sf"/>
</dbReference>
<dbReference type="CDD" id="cd00082">
    <property type="entry name" value="HisKA"/>
    <property type="match status" value="1"/>
</dbReference>
<evidence type="ECO:0000256" key="1">
    <source>
        <dbReference type="ARBA" id="ARBA00000085"/>
    </source>
</evidence>
<evidence type="ECO:0000256" key="14">
    <source>
        <dbReference type="SAM" id="Phobius"/>
    </source>
</evidence>
<proteinExistence type="predicted"/>
<dbReference type="SUPFAM" id="SSF55874">
    <property type="entry name" value="ATPase domain of HSP90 chaperone/DNA topoisomerase II/histidine kinase"/>
    <property type="match status" value="1"/>
</dbReference>
<dbReference type="Pfam" id="PF02518">
    <property type="entry name" value="HATPase_c"/>
    <property type="match status" value="1"/>
</dbReference>
<dbReference type="InterPro" id="IPR004358">
    <property type="entry name" value="Sig_transdc_His_kin-like_C"/>
</dbReference>
<keyword evidence="13 14" id="KW-0472">Membrane</keyword>
<dbReference type="InterPro" id="IPR005467">
    <property type="entry name" value="His_kinase_dom"/>
</dbReference>
<dbReference type="Proteomes" id="UP001343257">
    <property type="component" value="Unassembled WGS sequence"/>
</dbReference>
<dbReference type="RefSeq" id="WP_328275793.1">
    <property type="nucleotide sequence ID" value="NZ_JARTLD010000009.1"/>
</dbReference>
<keyword evidence="12" id="KW-0902">Two-component regulatory system</keyword>
<name>A0ABU6PQB8_9BACL</name>
<dbReference type="SUPFAM" id="SSF47384">
    <property type="entry name" value="Homodimeric domain of signal transducing histidine kinase"/>
    <property type="match status" value="1"/>
</dbReference>
<keyword evidence="11 14" id="KW-1133">Transmembrane helix</keyword>
<evidence type="ECO:0000256" key="7">
    <source>
        <dbReference type="ARBA" id="ARBA00022692"/>
    </source>
</evidence>
<evidence type="ECO:0000256" key="13">
    <source>
        <dbReference type="ARBA" id="ARBA00023136"/>
    </source>
</evidence>
<feature type="transmembrane region" description="Helical" evidence="14">
    <location>
        <begin position="174"/>
        <end position="197"/>
    </location>
</feature>
<dbReference type="Gene3D" id="3.30.565.10">
    <property type="entry name" value="Histidine kinase-like ATPase, C-terminal domain"/>
    <property type="match status" value="1"/>
</dbReference>
<keyword evidence="6" id="KW-0808">Transferase</keyword>
<dbReference type="PROSITE" id="PS50885">
    <property type="entry name" value="HAMP"/>
    <property type="match status" value="1"/>
</dbReference>
<keyword evidence="8" id="KW-0547">Nucleotide-binding</keyword>
<keyword evidence="7 14" id="KW-0812">Transmembrane</keyword>
<evidence type="ECO:0000256" key="2">
    <source>
        <dbReference type="ARBA" id="ARBA00004651"/>
    </source>
</evidence>
<dbReference type="PANTHER" id="PTHR45528">
    <property type="entry name" value="SENSOR HISTIDINE KINASE CPXA"/>
    <property type="match status" value="1"/>
</dbReference>
<feature type="domain" description="HAMP" evidence="16">
    <location>
        <begin position="199"/>
        <end position="251"/>
    </location>
</feature>
<protein>
    <recommendedName>
        <fullName evidence="3">histidine kinase</fullName>
        <ecNumber evidence="3">2.7.13.3</ecNumber>
    </recommendedName>
</protein>
<dbReference type="Pfam" id="PF00672">
    <property type="entry name" value="HAMP"/>
    <property type="match status" value="1"/>
</dbReference>
<evidence type="ECO:0000256" key="5">
    <source>
        <dbReference type="ARBA" id="ARBA00022553"/>
    </source>
</evidence>
<accession>A0ABU6PQB8</accession>
<dbReference type="EC" id="2.7.13.3" evidence="3"/>
<dbReference type="SMART" id="SM00304">
    <property type="entry name" value="HAMP"/>
    <property type="match status" value="1"/>
</dbReference>
<dbReference type="PANTHER" id="PTHR45528:SF1">
    <property type="entry name" value="SENSOR HISTIDINE KINASE CPXA"/>
    <property type="match status" value="1"/>
</dbReference>
<comment type="catalytic activity">
    <reaction evidence="1">
        <text>ATP + protein L-histidine = ADP + protein N-phospho-L-histidine.</text>
        <dbReference type="EC" id="2.7.13.3"/>
    </reaction>
</comment>
<comment type="caution">
    <text evidence="17">The sequence shown here is derived from an EMBL/GenBank/DDBJ whole genome shotgun (WGS) entry which is preliminary data.</text>
</comment>
<dbReference type="SMART" id="SM00388">
    <property type="entry name" value="HisKA"/>
    <property type="match status" value="1"/>
</dbReference>
<dbReference type="InterPro" id="IPR003594">
    <property type="entry name" value="HATPase_dom"/>
</dbReference>
<dbReference type="EMBL" id="JARTLD010000009">
    <property type="protein sequence ID" value="MED5016594.1"/>
    <property type="molecule type" value="Genomic_DNA"/>
</dbReference>
<dbReference type="InterPro" id="IPR003660">
    <property type="entry name" value="HAMP_dom"/>
</dbReference>
<comment type="subcellular location">
    <subcellularLocation>
        <location evidence="2">Cell membrane</location>
        <topology evidence="2">Multi-pass membrane protein</topology>
    </subcellularLocation>
</comment>
<dbReference type="Gene3D" id="1.10.287.130">
    <property type="match status" value="1"/>
</dbReference>
<dbReference type="CDD" id="cd00075">
    <property type="entry name" value="HATPase"/>
    <property type="match status" value="1"/>
</dbReference>
<keyword evidence="18" id="KW-1185">Reference proteome</keyword>
<dbReference type="InterPro" id="IPR003661">
    <property type="entry name" value="HisK_dim/P_dom"/>
</dbReference>